<keyword evidence="4 8" id="KW-0812">Transmembrane</keyword>
<dbReference type="GO" id="GO:0008360">
    <property type="term" value="P:regulation of cell shape"/>
    <property type="evidence" value="ECO:0007669"/>
    <property type="project" value="UniProtKB-KW"/>
</dbReference>
<gene>
    <name evidence="9" type="primary">mreD</name>
    <name evidence="9" type="ORF">DL346_05255</name>
</gene>
<name>A0A328UAA9_9BACL</name>
<evidence type="ECO:0000313" key="9">
    <source>
        <dbReference type="EMBL" id="RAP77865.1"/>
    </source>
</evidence>
<dbReference type="Pfam" id="PF04093">
    <property type="entry name" value="MreD"/>
    <property type="match status" value="1"/>
</dbReference>
<comment type="subcellular location">
    <subcellularLocation>
        <location evidence="1">Cell membrane</location>
        <topology evidence="1">Multi-pass membrane protein</topology>
    </subcellularLocation>
</comment>
<evidence type="ECO:0000256" key="2">
    <source>
        <dbReference type="ARBA" id="ARBA00007776"/>
    </source>
</evidence>
<evidence type="ECO:0000256" key="4">
    <source>
        <dbReference type="ARBA" id="ARBA00022692"/>
    </source>
</evidence>
<sequence length="175" mass="20235">MSMQRIVGVMLLFFLSEGTLFYWLLPDSMVGRIVPHFTLAFVLFAALYRGRHTALILGIAFGMLQDLAFYGRIIGVHSFTMGLVGYLTGFLLERRRSTLMMALFMICVSTLVYDTIVYFVYRVFRLTDQTFEWAVSHHIVPSVFLQILFSLAIYVPARRWFENSVSKTNTEDDEE</sequence>
<dbReference type="OrthoDB" id="2678464at2"/>
<dbReference type="RefSeq" id="WP_112880988.1">
    <property type="nucleotide sequence ID" value="NZ_QLUW01000001.1"/>
</dbReference>
<evidence type="ECO:0000256" key="8">
    <source>
        <dbReference type="SAM" id="Phobius"/>
    </source>
</evidence>
<dbReference type="AlphaFoldDB" id="A0A328UAA9"/>
<feature type="transmembrane region" description="Helical" evidence="8">
    <location>
        <begin position="6"/>
        <end position="25"/>
    </location>
</feature>
<dbReference type="InterPro" id="IPR007227">
    <property type="entry name" value="Cell_shape_determining_MreD"/>
</dbReference>
<reference evidence="9 10" key="1">
    <citation type="submission" date="2018-06" db="EMBL/GenBank/DDBJ databases">
        <title>Paenibacillus montanisoli sp. nov., isolated from mountain area soil.</title>
        <authorList>
            <person name="Wu M."/>
        </authorList>
    </citation>
    <scope>NUCLEOTIDE SEQUENCE [LARGE SCALE GENOMIC DNA]</scope>
    <source>
        <strain evidence="9 10">RA17</strain>
    </source>
</reference>
<evidence type="ECO:0000256" key="6">
    <source>
        <dbReference type="ARBA" id="ARBA00022989"/>
    </source>
</evidence>
<dbReference type="GO" id="GO:0005886">
    <property type="term" value="C:plasma membrane"/>
    <property type="evidence" value="ECO:0007669"/>
    <property type="project" value="UniProtKB-SubCell"/>
</dbReference>
<organism evidence="9 10">
    <name type="scientific">Paenibacillus montanisoli</name>
    <dbReference type="NCBI Taxonomy" id="2081970"/>
    <lineage>
        <taxon>Bacteria</taxon>
        <taxon>Bacillati</taxon>
        <taxon>Bacillota</taxon>
        <taxon>Bacilli</taxon>
        <taxon>Bacillales</taxon>
        <taxon>Paenibacillaceae</taxon>
        <taxon>Paenibacillus</taxon>
    </lineage>
</organism>
<comment type="similarity">
    <text evidence="2">Belongs to the MreD family.</text>
</comment>
<proteinExistence type="inferred from homology"/>
<protein>
    <submittedName>
        <fullName evidence="9">Rod shape-determining protein MreD</fullName>
    </submittedName>
</protein>
<keyword evidence="7 8" id="KW-0472">Membrane</keyword>
<feature type="transmembrane region" description="Helical" evidence="8">
    <location>
        <begin position="133"/>
        <end position="157"/>
    </location>
</feature>
<evidence type="ECO:0000256" key="3">
    <source>
        <dbReference type="ARBA" id="ARBA00022475"/>
    </source>
</evidence>
<accession>A0A328UAA9</accession>
<evidence type="ECO:0000256" key="1">
    <source>
        <dbReference type="ARBA" id="ARBA00004651"/>
    </source>
</evidence>
<dbReference type="Gene3D" id="1.10.1760.20">
    <property type="match status" value="1"/>
</dbReference>
<evidence type="ECO:0000256" key="7">
    <source>
        <dbReference type="ARBA" id="ARBA00023136"/>
    </source>
</evidence>
<dbReference type="EMBL" id="QLUW01000001">
    <property type="protein sequence ID" value="RAP77865.1"/>
    <property type="molecule type" value="Genomic_DNA"/>
</dbReference>
<keyword evidence="6 8" id="KW-1133">Transmembrane helix</keyword>
<evidence type="ECO:0000256" key="5">
    <source>
        <dbReference type="ARBA" id="ARBA00022960"/>
    </source>
</evidence>
<comment type="caution">
    <text evidence="9">The sequence shown here is derived from an EMBL/GenBank/DDBJ whole genome shotgun (WGS) entry which is preliminary data.</text>
</comment>
<keyword evidence="3" id="KW-1003">Cell membrane</keyword>
<evidence type="ECO:0000313" key="10">
    <source>
        <dbReference type="Proteomes" id="UP000249260"/>
    </source>
</evidence>
<feature type="transmembrane region" description="Helical" evidence="8">
    <location>
        <begin position="99"/>
        <end position="121"/>
    </location>
</feature>
<dbReference type="Proteomes" id="UP000249260">
    <property type="component" value="Unassembled WGS sequence"/>
</dbReference>
<keyword evidence="5" id="KW-0133">Cell shape</keyword>
<keyword evidence="10" id="KW-1185">Reference proteome</keyword>
<dbReference type="NCBIfam" id="TIGR03426">
    <property type="entry name" value="shape_MreD"/>
    <property type="match status" value="1"/>
</dbReference>